<feature type="transmembrane region" description="Helical" evidence="4">
    <location>
        <begin position="223"/>
        <end position="242"/>
    </location>
</feature>
<keyword evidence="4" id="KW-0472">Membrane</keyword>
<comment type="similarity">
    <text evidence="1">Belongs to the CcmF/CycK/Ccl1/NrfE/CcsA family.</text>
</comment>
<keyword evidence="2" id="KW-0201">Cytochrome c-type biogenesis</keyword>
<dbReference type="KEGG" id="npy:NPRO_01270"/>
<protein>
    <submittedName>
        <fullName evidence="7">Cytochrome c biogenesis factor</fullName>
    </submittedName>
</protein>
<dbReference type="EMBL" id="AP021858">
    <property type="protein sequence ID" value="BBO22532.1"/>
    <property type="molecule type" value="Genomic_DNA"/>
</dbReference>
<evidence type="ECO:0000259" key="5">
    <source>
        <dbReference type="Pfam" id="PF01578"/>
    </source>
</evidence>
<accession>A0A809RS55</accession>
<feature type="transmembrane region" description="Helical" evidence="4">
    <location>
        <begin position="55"/>
        <end position="76"/>
    </location>
</feature>
<sequence length="795" mass="87118">MDVPPLDLPVAPGWALQTGSLGSTLVWVSVALFLASVLGWFLAPWVSWGRRVGIVGLWAGTVAVLGVFGSLAALFIGDQFEYAYVYGHADKLNTIPYKIAGIWSGQEGSFLLWATTAALFASLIATGTGQYRRWFTITCSLFLATLMGMLAFESPFVLNLFGGKPYIPEDGVGLAPALQNYWVIIHPPTIFLGFGSLLALFAFGVAAMATGDLADWTKRIRPWAILSLSFLGLGLAMGGLWAYETLGWGGFWMWDPVENTSFVPWAILAIFVHGVLVQITKGKWIVSNLLLAGLPFIAFLYGTFLTRSGFLGDTSVHSFAQMNNTALWMLIGGGGGFTLGYLVLWAWRWRRLRTAEGGEPPTSGMHREAAYRWGSVLLACLAIATAVGMSVPLIQSLSGSQPKVVEEWLYHRVLVWFFVPTMILMALGPLISWRGTGFKKLWEKLYAVICITVSAAGFLFLAMVLTGRGRIDLSGKIDMPFGTAMSAPVWTLILAGLCLMAVVSNVWRMFESTRGMKMSMSVFLSHIGVAIMLAGLMVSRGLENKVELTIQEGAPQNALGYQVAVKEHTSELTDRKNKVVFDVTSQRHSFVARPGFYYANMGGEFRPMVWPHIQRGFVNDIYFTLHPMQFNASEVTPLTPNQSANFEGYRFTFKGIETEGEAGSTDTVFRARLTVTTAAHSFDILPGVKLTETGTKPEPAVLDSDYFVTLESVDPRSGAASIQLQFVRPLYFVEVFYKPMTGLVWLGIGIMGIGGIMAAWYRRYRPARKLPGQPAGIPEEASEVSEKEDALVAAP</sequence>
<dbReference type="AlphaFoldDB" id="A0A809RS55"/>
<evidence type="ECO:0000313" key="8">
    <source>
        <dbReference type="Proteomes" id="UP000662873"/>
    </source>
</evidence>
<gene>
    <name evidence="7" type="ORF">NPRO_01270</name>
</gene>
<proteinExistence type="inferred from homology"/>
<feature type="transmembrane region" description="Helical" evidence="4">
    <location>
        <begin position="110"/>
        <end position="127"/>
    </location>
</feature>
<feature type="transmembrane region" description="Helical" evidence="4">
    <location>
        <begin position="262"/>
        <end position="279"/>
    </location>
</feature>
<reference evidence="7" key="1">
    <citation type="journal article" name="DNA Res.">
        <title>The physiological potential of anammox bacteria as revealed by their core genome structure.</title>
        <authorList>
            <person name="Okubo T."/>
            <person name="Toyoda A."/>
            <person name="Fukuhara K."/>
            <person name="Uchiyama I."/>
            <person name="Harigaya Y."/>
            <person name="Kuroiwa M."/>
            <person name="Suzuki T."/>
            <person name="Murakami Y."/>
            <person name="Suwa Y."/>
            <person name="Takami H."/>
        </authorList>
    </citation>
    <scope>NUCLEOTIDE SEQUENCE</scope>
    <source>
        <strain evidence="7">317325-2</strain>
    </source>
</reference>
<feature type="transmembrane region" description="Helical" evidence="4">
    <location>
        <begin position="487"/>
        <end position="507"/>
    </location>
</feature>
<evidence type="ECO:0000256" key="1">
    <source>
        <dbReference type="ARBA" id="ARBA00009186"/>
    </source>
</evidence>
<dbReference type="InterPro" id="IPR002541">
    <property type="entry name" value="Cyt_c_assembly"/>
</dbReference>
<dbReference type="InterPro" id="IPR032523">
    <property type="entry name" value="CcmF_C"/>
</dbReference>
<dbReference type="GO" id="GO:0016020">
    <property type="term" value="C:membrane"/>
    <property type="evidence" value="ECO:0007669"/>
    <property type="project" value="InterPro"/>
</dbReference>
<feature type="transmembrane region" description="Helical" evidence="4">
    <location>
        <begin position="286"/>
        <end position="306"/>
    </location>
</feature>
<feature type="transmembrane region" description="Helical" evidence="4">
    <location>
        <begin position="445"/>
        <end position="467"/>
    </location>
</feature>
<dbReference type="GO" id="GO:0015232">
    <property type="term" value="F:heme transmembrane transporter activity"/>
    <property type="evidence" value="ECO:0007669"/>
    <property type="project" value="InterPro"/>
</dbReference>
<feature type="transmembrane region" description="Helical" evidence="4">
    <location>
        <begin position="190"/>
        <end position="211"/>
    </location>
</feature>
<feature type="transmembrane region" description="Helical" evidence="4">
    <location>
        <begin position="519"/>
        <end position="538"/>
    </location>
</feature>
<dbReference type="Proteomes" id="UP000662873">
    <property type="component" value="Chromosome"/>
</dbReference>
<organism evidence="7 8">
    <name type="scientific">Candidatus Nitrosymbiomonas proteolyticus</name>
    <dbReference type="NCBI Taxonomy" id="2608984"/>
    <lineage>
        <taxon>Bacteria</taxon>
        <taxon>Bacillati</taxon>
        <taxon>Armatimonadota</taxon>
        <taxon>Armatimonadota incertae sedis</taxon>
        <taxon>Candidatus Nitrosymbiomonas</taxon>
    </lineage>
</organism>
<feature type="transmembrane region" description="Helical" evidence="4">
    <location>
        <begin position="742"/>
        <end position="761"/>
    </location>
</feature>
<evidence type="ECO:0000256" key="3">
    <source>
        <dbReference type="SAM" id="MobiDB-lite"/>
    </source>
</evidence>
<feature type="transmembrane region" description="Helical" evidence="4">
    <location>
        <begin position="20"/>
        <end position="43"/>
    </location>
</feature>
<feature type="domain" description="Cytochrome c assembly protein" evidence="5">
    <location>
        <begin position="103"/>
        <end position="308"/>
    </location>
</feature>
<evidence type="ECO:0000256" key="2">
    <source>
        <dbReference type="ARBA" id="ARBA00022748"/>
    </source>
</evidence>
<keyword evidence="4" id="KW-0812">Transmembrane</keyword>
<evidence type="ECO:0000313" key="7">
    <source>
        <dbReference type="EMBL" id="BBO22532.1"/>
    </source>
</evidence>
<dbReference type="PANTHER" id="PTHR43653">
    <property type="entry name" value="CYTOCHROME C ASSEMBLY PROTEIN-RELATED"/>
    <property type="match status" value="1"/>
</dbReference>
<dbReference type="InterPro" id="IPR003567">
    <property type="entry name" value="Cyt_c_biogenesis"/>
</dbReference>
<feature type="transmembrane region" description="Helical" evidence="4">
    <location>
        <begin position="326"/>
        <end position="349"/>
    </location>
</feature>
<evidence type="ECO:0000256" key="4">
    <source>
        <dbReference type="SAM" id="Phobius"/>
    </source>
</evidence>
<feature type="compositionally biased region" description="Basic and acidic residues" evidence="3">
    <location>
        <begin position="784"/>
        <end position="795"/>
    </location>
</feature>
<feature type="region of interest" description="Disordered" evidence="3">
    <location>
        <begin position="772"/>
        <end position="795"/>
    </location>
</feature>
<dbReference type="PRINTS" id="PR01410">
    <property type="entry name" value="CCBIOGENESIS"/>
</dbReference>
<dbReference type="Pfam" id="PF01578">
    <property type="entry name" value="Cytochrom_C_asm"/>
    <property type="match status" value="1"/>
</dbReference>
<keyword evidence="4" id="KW-1133">Transmembrane helix</keyword>
<feature type="domain" description="Cytochrome c-type biogenesis protein CcmF C-terminal" evidence="6">
    <location>
        <begin position="340"/>
        <end position="569"/>
    </location>
</feature>
<feature type="transmembrane region" description="Helical" evidence="4">
    <location>
        <begin position="134"/>
        <end position="152"/>
    </location>
</feature>
<feature type="transmembrane region" description="Helical" evidence="4">
    <location>
        <begin position="370"/>
        <end position="394"/>
    </location>
</feature>
<dbReference type="PANTHER" id="PTHR43653:SF1">
    <property type="entry name" value="CYTOCHROME C-TYPE BIOGENESIS PROTEIN CCMF"/>
    <property type="match status" value="1"/>
</dbReference>
<feature type="transmembrane region" description="Helical" evidence="4">
    <location>
        <begin position="414"/>
        <end position="433"/>
    </location>
</feature>
<dbReference type="Pfam" id="PF16327">
    <property type="entry name" value="CcmF_C"/>
    <property type="match status" value="1"/>
</dbReference>
<dbReference type="GO" id="GO:0017004">
    <property type="term" value="P:cytochrome complex assembly"/>
    <property type="evidence" value="ECO:0007669"/>
    <property type="project" value="UniProtKB-KW"/>
</dbReference>
<evidence type="ECO:0000259" key="6">
    <source>
        <dbReference type="Pfam" id="PF16327"/>
    </source>
</evidence>
<dbReference type="GO" id="GO:0020037">
    <property type="term" value="F:heme binding"/>
    <property type="evidence" value="ECO:0007669"/>
    <property type="project" value="InterPro"/>
</dbReference>
<name>A0A809RS55_9BACT</name>